<dbReference type="Gene3D" id="3.40.50.2300">
    <property type="match status" value="1"/>
</dbReference>
<dbReference type="RefSeq" id="WP_076733160.1">
    <property type="nucleotide sequence ID" value="NZ_CP019352.1"/>
</dbReference>
<dbReference type="AlphaFoldDB" id="A0AAC9LNN0"/>
<dbReference type="SUPFAM" id="SSF52172">
    <property type="entry name" value="CheY-like"/>
    <property type="match status" value="1"/>
</dbReference>
<evidence type="ECO:0000313" key="4">
    <source>
        <dbReference type="EMBL" id="APY00253.1"/>
    </source>
</evidence>
<dbReference type="InterPro" id="IPR011006">
    <property type="entry name" value="CheY-like_superfamily"/>
</dbReference>
<name>A0AAC9LNN0_9FLAO</name>
<sequence length="517" mass="59994">MDKIKILWVDDEIDLLKPHIIFLEQKNYLVTKCNSGTEALEILENEKFDIVFLDENMPGLTGLETLNEIKEKQDTLPVVMITKSEEEYIMEEAIGNKIADYLIKPVNPNQILLSLKKNLDHSRLVSEKTTSNYQQEFRKIAMDMAMVNSHEEWAALYQKLIYWEMQLEDIEDSGMFEILESQKNEANIQFGKFIDKNYPTWFEPNVDAPTLSYNLFKDKIVPELSKEQPTLLVVVDNLRYDQWKAFEPFVANHYKKESETPFYSILPSATQYARNAIFSGLMPSDMEKLHPELWKNDTDEGGKNLHENDFLEAQMKRLGLTNFKHEYYKITNLKNGKKLADNFKGTKDNDLTVVVYNFVDMLSHSKTEMDVVKELASNDKAYRSLTQSWFKNSPLLEMIQQAQQMGFKLIITTDHGTINVKNPSKVIGDRDTSLNLRYKTGRSLSYEDKDVLAAKNPKTIHLPSLSMNSSFIFAKSDLFFAYPNNYNHYVSYYRNTYQHGGVSLEEMIIPFVVLNPK</sequence>
<keyword evidence="5" id="KW-1185">Reference proteome</keyword>
<accession>A0AAC9LNN0</accession>
<dbReference type="Pfam" id="PF08665">
    <property type="entry name" value="PglZ"/>
    <property type="match status" value="1"/>
</dbReference>
<organism evidence="4 5">
    <name type="scientific">Lacinutrix venerupis</name>
    <dbReference type="NCBI Taxonomy" id="1486034"/>
    <lineage>
        <taxon>Bacteria</taxon>
        <taxon>Pseudomonadati</taxon>
        <taxon>Bacteroidota</taxon>
        <taxon>Flavobacteriia</taxon>
        <taxon>Flavobacteriales</taxon>
        <taxon>Flavobacteriaceae</taxon>
        <taxon>Lacinutrix</taxon>
    </lineage>
</organism>
<dbReference type="SMART" id="SM00448">
    <property type="entry name" value="REC"/>
    <property type="match status" value="1"/>
</dbReference>
<evidence type="ECO:0000259" key="3">
    <source>
        <dbReference type="PROSITE" id="PS50110"/>
    </source>
</evidence>
<feature type="domain" description="Response regulatory" evidence="3">
    <location>
        <begin position="5"/>
        <end position="119"/>
    </location>
</feature>
<dbReference type="SUPFAM" id="SSF53649">
    <property type="entry name" value="Alkaline phosphatase-like"/>
    <property type="match status" value="1"/>
</dbReference>
<dbReference type="PANTHER" id="PTHR44591:SF3">
    <property type="entry name" value="RESPONSE REGULATORY DOMAIN-CONTAINING PROTEIN"/>
    <property type="match status" value="1"/>
</dbReference>
<dbReference type="Pfam" id="PF00072">
    <property type="entry name" value="Response_reg"/>
    <property type="match status" value="1"/>
</dbReference>
<dbReference type="Gene3D" id="3.40.720.10">
    <property type="entry name" value="Alkaline Phosphatase, subunit A"/>
    <property type="match status" value="1"/>
</dbReference>
<evidence type="ECO:0000256" key="2">
    <source>
        <dbReference type="PROSITE-ProRule" id="PRU00169"/>
    </source>
</evidence>
<keyword evidence="1 2" id="KW-0597">Phosphoprotein</keyword>
<reference evidence="4 5" key="1">
    <citation type="submission" date="2017-01" db="EMBL/GenBank/DDBJ databases">
        <title>Complete genome of Lacinutrix venerupis DOK2-8 isolated from seawater in Dokdo.</title>
        <authorList>
            <person name="Chi W.-J."/>
            <person name="Kim J.H."/>
        </authorList>
    </citation>
    <scope>NUCLEOTIDE SEQUENCE [LARGE SCALE GENOMIC DNA]</scope>
    <source>
        <strain evidence="4 5">DOK2-8</strain>
    </source>
</reference>
<dbReference type="PROSITE" id="PS50110">
    <property type="entry name" value="RESPONSE_REGULATORY"/>
    <property type="match status" value="1"/>
</dbReference>
<dbReference type="InterPro" id="IPR001789">
    <property type="entry name" value="Sig_transdc_resp-reg_receiver"/>
</dbReference>
<proteinExistence type="predicted"/>
<dbReference type="KEGG" id="lvn:BWR22_07975"/>
<gene>
    <name evidence="4" type="ORF">BWR22_07975</name>
</gene>
<dbReference type="GO" id="GO:0000160">
    <property type="term" value="P:phosphorelay signal transduction system"/>
    <property type="evidence" value="ECO:0007669"/>
    <property type="project" value="InterPro"/>
</dbReference>
<protein>
    <submittedName>
        <fullName evidence="4">Two-component system response regulator</fullName>
    </submittedName>
</protein>
<dbReference type="InterPro" id="IPR050595">
    <property type="entry name" value="Bact_response_regulator"/>
</dbReference>
<feature type="modified residue" description="4-aspartylphosphate" evidence="2">
    <location>
        <position position="54"/>
    </location>
</feature>
<evidence type="ECO:0000313" key="5">
    <source>
        <dbReference type="Proteomes" id="UP000187506"/>
    </source>
</evidence>
<dbReference type="CDD" id="cd00156">
    <property type="entry name" value="REC"/>
    <property type="match status" value="1"/>
</dbReference>
<dbReference type="Proteomes" id="UP000187506">
    <property type="component" value="Chromosome"/>
</dbReference>
<dbReference type="EMBL" id="CP019352">
    <property type="protein sequence ID" value="APY00253.1"/>
    <property type="molecule type" value="Genomic_DNA"/>
</dbReference>
<dbReference type="InterPro" id="IPR017850">
    <property type="entry name" value="Alkaline_phosphatase_core_sf"/>
</dbReference>
<evidence type="ECO:0000256" key="1">
    <source>
        <dbReference type="ARBA" id="ARBA00022553"/>
    </source>
</evidence>
<dbReference type="PANTHER" id="PTHR44591">
    <property type="entry name" value="STRESS RESPONSE REGULATOR PROTEIN 1"/>
    <property type="match status" value="1"/>
</dbReference>